<dbReference type="PROSITE" id="PS50112">
    <property type="entry name" value="PAS"/>
    <property type="match status" value="1"/>
</dbReference>
<evidence type="ECO:0000313" key="10">
    <source>
        <dbReference type="Proteomes" id="UP000319148"/>
    </source>
</evidence>
<dbReference type="InterPro" id="IPR001610">
    <property type="entry name" value="PAC"/>
</dbReference>
<sequence>MGFFEHLQDFLGYFALENNYLALVNHDGNLIVGNDLYISRFGLHDGYDVSARQFAGLDRDNLQDIKAQIRKFAPWTKVHTQEILSGDIVSIEWLCYEFNHGGQNYLLKIGCDVTEREYLRQRLREIGSVAKIGYWRVNTDSREVHWSPEVYKIHGLSESDFVPTTRSLGSLYGEDVFALIHNNMRDCVGKGKPFTNRCTVTCNADAVKHIEIEGSPEFNRNGKIIAISGTFRDRTDEAQAESRHSDTHDELRRAKDITKHLEKTLDEHALVSIADVAGKIIYVNQKFCDVSGYSSAELIGQNHRILKSNEHEPAFYEDLWRTISSGDVWRGKICNLRKSGDPYWVSSTIVPFLDSITGKPLHYVSVRTDITQLKTFQSHQDELLHKAIELSQAKSDFLANMSHELRTPLNAILGYSEMLQEQYFGKIGNEKYLEYVNYIHSSGDRLLGLINDVLDISKIEAGRYEITPAPAEMEKILDDIFHEFVPMAEVAEVKLQVENPDSLNMVYVDEKAVKQIIANLVSNAIKFSSAAGQVTLTVRGECAGMATIEVKDDGVGMSKRDMEIALSPFGQVKDAQSRGYQGTGLGLPLCKHLAQLHGGELLLDSEPGAGTCITVRIPTDEITLKRKSIAG</sequence>
<dbReference type="InterPro" id="IPR005467">
    <property type="entry name" value="His_kinase_dom"/>
</dbReference>
<evidence type="ECO:0000259" key="7">
    <source>
        <dbReference type="PROSITE" id="PS50109"/>
    </source>
</evidence>
<dbReference type="AlphaFoldDB" id="A0A501PCQ2"/>
<dbReference type="GO" id="GO:0000155">
    <property type="term" value="F:phosphorelay sensor kinase activity"/>
    <property type="evidence" value="ECO:0007669"/>
    <property type="project" value="InterPro"/>
</dbReference>
<feature type="domain" description="PAS" evidence="8">
    <location>
        <begin position="271"/>
        <end position="302"/>
    </location>
</feature>
<dbReference type="Gene3D" id="3.30.450.20">
    <property type="entry name" value="PAS domain"/>
    <property type="match status" value="2"/>
</dbReference>
<dbReference type="EC" id="2.7.13.3" evidence="2"/>
<dbReference type="Pfam" id="PF13426">
    <property type="entry name" value="PAS_9"/>
    <property type="match status" value="1"/>
</dbReference>
<dbReference type="InterPro" id="IPR035965">
    <property type="entry name" value="PAS-like_dom_sf"/>
</dbReference>
<evidence type="ECO:0000256" key="5">
    <source>
        <dbReference type="ARBA" id="ARBA00022777"/>
    </source>
</evidence>
<evidence type="ECO:0000313" key="9">
    <source>
        <dbReference type="EMBL" id="TPD57684.1"/>
    </source>
</evidence>
<dbReference type="CDD" id="cd00130">
    <property type="entry name" value="PAS"/>
    <property type="match status" value="1"/>
</dbReference>
<dbReference type="SMART" id="SM00091">
    <property type="entry name" value="PAS"/>
    <property type="match status" value="2"/>
</dbReference>
<evidence type="ECO:0000256" key="3">
    <source>
        <dbReference type="ARBA" id="ARBA00022553"/>
    </source>
</evidence>
<keyword evidence="6" id="KW-0902">Two-component regulatory system</keyword>
<dbReference type="SMART" id="SM00388">
    <property type="entry name" value="HisKA"/>
    <property type="match status" value="1"/>
</dbReference>
<dbReference type="InterPro" id="IPR036890">
    <property type="entry name" value="HATPase_C_sf"/>
</dbReference>
<dbReference type="Gene3D" id="1.10.287.130">
    <property type="match status" value="1"/>
</dbReference>
<dbReference type="InterPro" id="IPR003661">
    <property type="entry name" value="HisK_dim/P_dom"/>
</dbReference>
<dbReference type="PANTHER" id="PTHR43711:SF26">
    <property type="entry name" value="SENSOR HISTIDINE KINASE RCSC"/>
    <property type="match status" value="1"/>
</dbReference>
<accession>A0A501PCQ2</accession>
<dbReference type="FunFam" id="1.10.287.130:FF:000001">
    <property type="entry name" value="Two-component sensor histidine kinase"/>
    <property type="match status" value="1"/>
</dbReference>
<dbReference type="PANTHER" id="PTHR43711">
    <property type="entry name" value="TWO-COMPONENT HISTIDINE KINASE"/>
    <property type="match status" value="1"/>
</dbReference>
<dbReference type="PRINTS" id="PR00344">
    <property type="entry name" value="BCTRLSENSOR"/>
</dbReference>
<proteinExistence type="predicted"/>
<dbReference type="CDD" id="cd00082">
    <property type="entry name" value="HisKA"/>
    <property type="match status" value="1"/>
</dbReference>
<name>A0A501PCQ2_9PROT</name>
<reference evidence="10" key="1">
    <citation type="submission" date="2019-06" db="EMBL/GenBank/DDBJ databases">
        <title>The complete genome of Emcibacter congregatus ZYLT.</title>
        <authorList>
            <person name="Zhao Z."/>
        </authorList>
    </citation>
    <scope>NUCLEOTIDE SEQUENCE [LARGE SCALE GENOMIC DNA]</scope>
    <source>
        <strain evidence="10">MCCC 1A06723</strain>
    </source>
</reference>
<evidence type="ECO:0000256" key="4">
    <source>
        <dbReference type="ARBA" id="ARBA00022679"/>
    </source>
</evidence>
<keyword evidence="5" id="KW-0418">Kinase</keyword>
<dbReference type="SMART" id="SM00086">
    <property type="entry name" value="PAC"/>
    <property type="match status" value="2"/>
</dbReference>
<evidence type="ECO:0000259" key="8">
    <source>
        <dbReference type="PROSITE" id="PS50112"/>
    </source>
</evidence>
<comment type="caution">
    <text evidence="9">The sequence shown here is derived from an EMBL/GenBank/DDBJ whole genome shotgun (WGS) entry which is preliminary data.</text>
</comment>
<dbReference type="RefSeq" id="WP_139941999.1">
    <property type="nucleotide sequence ID" value="NZ_JBHSYP010000005.1"/>
</dbReference>
<dbReference type="InterPro" id="IPR036097">
    <property type="entry name" value="HisK_dim/P_sf"/>
</dbReference>
<dbReference type="InterPro" id="IPR004358">
    <property type="entry name" value="Sig_transdc_His_kin-like_C"/>
</dbReference>
<evidence type="ECO:0000256" key="6">
    <source>
        <dbReference type="ARBA" id="ARBA00023012"/>
    </source>
</evidence>
<dbReference type="Pfam" id="PF00512">
    <property type="entry name" value="HisKA"/>
    <property type="match status" value="1"/>
</dbReference>
<protein>
    <recommendedName>
        <fullName evidence="2">histidine kinase</fullName>
        <ecNumber evidence="2">2.7.13.3</ecNumber>
    </recommendedName>
</protein>
<dbReference type="OrthoDB" id="9801651at2"/>
<evidence type="ECO:0000256" key="1">
    <source>
        <dbReference type="ARBA" id="ARBA00000085"/>
    </source>
</evidence>
<dbReference type="SMART" id="SM00387">
    <property type="entry name" value="HATPase_c"/>
    <property type="match status" value="1"/>
</dbReference>
<dbReference type="Pfam" id="PF02518">
    <property type="entry name" value="HATPase_c"/>
    <property type="match status" value="1"/>
</dbReference>
<dbReference type="Pfam" id="PF08447">
    <property type="entry name" value="PAS_3"/>
    <property type="match status" value="1"/>
</dbReference>
<keyword evidence="10" id="KW-1185">Reference proteome</keyword>
<dbReference type="InterPro" id="IPR003594">
    <property type="entry name" value="HATPase_dom"/>
</dbReference>
<dbReference type="SUPFAM" id="SSF55785">
    <property type="entry name" value="PYP-like sensor domain (PAS domain)"/>
    <property type="match status" value="2"/>
</dbReference>
<dbReference type="PROSITE" id="PS50109">
    <property type="entry name" value="HIS_KIN"/>
    <property type="match status" value="1"/>
</dbReference>
<dbReference type="SUPFAM" id="SSF55874">
    <property type="entry name" value="ATPase domain of HSP90 chaperone/DNA topoisomerase II/histidine kinase"/>
    <property type="match status" value="1"/>
</dbReference>
<dbReference type="Proteomes" id="UP000319148">
    <property type="component" value="Unassembled WGS sequence"/>
</dbReference>
<dbReference type="NCBIfam" id="TIGR00229">
    <property type="entry name" value="sensory_box"/>
    <property type="match status" value="1"/>
</dbReference>
<feature type="domain" description="Histidine kinase" evidence="7">
    <location>
        <begin position="400"/>
        <end position="621"/>
    </location>
</feature>
<evidence type="ECO:0000256" key="2">
    <source>
        <dbReference type="ARBA" id="ARBA00012438"/>
    </source>
</evidence>
<dbReference type="Gene3D" id="3.30.565.10">
    <property type="entry name" value="Histidine kinase-like ATPase, C-terminal domain"/>
    <property type="match status" value="1"/>
</dbReference>
<organism evidence="9 10">
    <name type="scientific">Emcibacter nanhaiensis</name>
    <dbReference type="NCBI Taxonomy" id="1505037"/>
    <lineage>
        <taxon>Bacteria</taxon>
        <taxon>Pseudomonadati</taxon>
        <taxon>Pseudomonadota</taxon>
        <taxon>Alphaproteobacteria</taxon>
        <taxon>Emcibacterales</taxon>
        <taxon>Emcibacteraceae</taxon>
        <taxon>Emcibacter</taxon>
    </lineage>
</organism>
<dbReference type="InterPro" id="IPR050736">
    <property type="entry name" value="Sensor_HK_Regulatory"/>
</dbReference>
<keyword evidence="4" id="KW-0808">Transferase</keyword>
<dbReference type="InterPro" id="IPR013655">
    <property type="entry name" value="PAS_fold_3"/>
</dbReference>
<dbReference type="SUPFAM" id="SSF47384">
    <property type="entry name" value="Homodimeric domain of signal transducing histidine kinase"/>
    <property type="match status" value="1"/>
</dbReference>
<dbReference type="InterPro" id="IPR000014">
    <property type="entry name" value="PAS"/>
</dbReference>
<gene>
    <name evidence="9" type="ORF">FIV46_16395</name>
</gene>
<comment type="catalytic activity">
    <reaction evidence="1">
        <text>ATP + protein L-histidine = ADP + protein N-phospho-L-histidine.</text>
        <dbReference type="EC" id="2.7.13.3"/>
    </reaction>
</comment>
<dbReference type="EMBL" id="VFIY01000018">
    <property type="protein sequence ID" value="TPD57684.1"/>
    <property type="molecule type" value="Genomic_DNA"/>
</dbReference>
<keyword evidence="3" id="KW-0597">Phosphoprotein</keyword>